<proteinExistence type="predicted"/>
<dbReference type="InterPro" id="IPR041698">
    <property type="entry name" value="Methyltransf_25"/>
</dbReference>
<evidence type="ECO:0000256" key="2">
    <source>
        <dbReference type="ARBA" id="ARBA00022679"/>
    </source>
</evidence>
<dbReference type="GO" id="GO:0030798">
    <property type="term" value="F:trans-aconitate 2-methyltransferase activity"/>
    <property type="evidence" value="ECO:0007669"/>
    <property type="project" value="UniProtKB-EC"/>
</dbReference>
<dbReference type="PANTHER" id="PTHR43861">
    <property type="entry name" value="TRANS-ACONITATE 2-METHYLTRANSFERASE-RELATED"/>
    <property type="match status" value="1"/>
</dbReference>
<dbReference type="Gene3D" id="3.40.50.150">
    <property type="entry name" value="Vaccinia Virus protein VP39"/>
    <property type="match status" value="1"/>
</dbReference>
<dbReference type="RefSeq" id="WP_354698643.1">
    <property type="nucleotide sequence ID" value="NZ_CP114014.1"/>
</dbReference>
<dbReference type="Pfam" id="PF13649">
    <property type="entry name" value="Methyltransf_25"/>
    <property type="match status" value="1"/>
</dbReference>
<dbReference type="PANTHER" id="PTHR43861:SF1">
    <property type="entry name" value="TRANS-ACONITATE 2-METHYLTRANSFERASE"/>
    <property type="match status" value="1"/>
</dbReference>
<reference evidence="4" key="1">
    <citation type="submission" date="2022-12" db="EMBL/GenBank/DDBJ databases">
        <title>Paraconexibacter alkalitolerans sp. nov. and Baekduia alba sp. nov., isolated from soil and emended description of the genera Paraconexibacter (Chun et al., 2020) and Baekduia (An et al., 2020).</title>
        <authorList>
            <person name="Vieira S."/>
            <person name="Huber K.J."/>
            <person name="Geppert A."/>
            <person name="Wolf J."/>
            <person name="Neumann-Schaal M."/>
            <person name="Muesken M."/>
            <person name="Overmann J."/>
        </authorList>
    </citation>
    <scope>NUCLEOTIDE SEQUENCE</scope>
    <source>
        <strain evidence="4">AEG42_29</strain>
    </source>
</reference>
<dbReference type="EC" id="2.1.1.144" evidence="4"/>
<dbReference type="CDD" id="cd02440">
    <property type="entry name" value="AdoMet_MTases"/>
    <property type="match status" value="1"/>
</dbReference>
<dbReference type="GO" id="GO:0032259">
    <property type="term" value="P:methylation"/>
    <property type="evidence" value="ECO:0007669"/>
    <property type="project" value="UniProtKB-KW"/>
</dbReference>
<dbReference type="SUPFAM" id="SSF53335">
    <property type="entry name" value="S-adenosyl-L-methionine-dependent methyltransferases"/>
    <property type="match status" value="1"/>
</dbReference>
<keyword evidence="2 4" id="KW-0808">Transferase</keyword>
<sequence length="259" mass="27716">MHSTPRDWNGRSYDRIADFMEQLGREVLDRLQLAGDETVLDAGCGSGRVTEALIDRLPRGRVIGVDGSADMIDVAAERLPAGTELLVQDLAELDLGPGRTVDAILSTATFHWIPDHARLFAALRRALRDGGQLVVQCGGAGNVAGPHAASRAVGARDPYAPYLSGWAGPWNFSTPQDATDRLRAAGFTDVSATLVERPVQPDEPLEYLSTIVLGSHLERLPAELHESFVADVAAELSAASPDGRITIDYVRLNLDATAA</sequence>
<feature type="domain" description="Methyltransferase" evidence="3">
    <location>
        <begin position="39"/>
        <end position="131"/>
    </location>
</feature>
<evidence type="ECO:0000256" key="1">
    <source>
        <dbReference type="ARBA" id="ARBA00022603"/>
    </source>
</evidence>
<dbReference type="EMBL" id="CP114014">
    <property type="protein sequence ID" value="XAY07449.1"/>
    <property type="molecule type" value="Genomic_DNA"/>
</dbReference>
<organism evidence="4">
    <name type="scientific">Paraconexibacter sp. AEG42_29</name>
    <dbReference type="NCBI Taxonomy" id="2997339"/>
    <lineage>
        <taxon>Bacteria</taxon>
        <taxon>Bacillati</taxon>
        <taxon>Actinomycetota</taxon>
        <taxon>Thermoleophilia</taxon>
        <taxon>Solirubrobacterales</taxon>
        <taxon>Paraconexibacteraceae</taxon>
        <taxon>Paraconexibacter</taxon>
    </lineage>
</organism>
<dbReference type="InterPro" id="IPR029063">
    <property type="entry name" value="SAM-dependent_MTases_sf"/>
</dbReference>
<accession>A0AAU7B0K7</accession>
<protein>
    <submittedName>
        <fullName evidence="4">Trans-aconitate 2-methyltransferase</fullName>
        <ecNumber evidence="4">2.1.1.144</ecNumber>
    </submittedName>
</protein>
<evidence type="ECO:0000313" key="4">
    <source>
        <dbReference type="EMBL" id="XAY07449.1"/>
    </source>
</evidence>
<name>A0AAU7B0K7_9ACTN</name>
<gene>
    <name evidence="4" type="primary">tam_3</name>
    <name evidence="4" type="ORF">DSM112329_04331</name>
</gene>
<dbReference type="KEGG" id="parq:DSM112329_04331"/>
<dbReference type="AlphaFoldDB" id="A0AAU7B0K7"/>
<keyword evidence="1 4" id="KW-0489">Methyltransferase</keyword>
<evidence type="ECO:0000259" key="3">
    <source>
        <dbReference type="Pfam" id="PF13649"/>
    </source>
</evidence>